<dbReference type="OrthoDB" id="9773087at2"/>
<dbReference type="GO" id="GO:0005524">
    <property type="term" value="F:ATP binding"/>
    <property type="evidence" value="ECO:0007669"/>
    <property type="project" value="UniProtKB-KW"/>
</dbReference>
<dbReference type="Proteomes" id="UP000297737">
    <property type="component" value="Unassembled WGS sequence"/>
</dbReference>
<dbReference type="EC" id="6.3.2.1" evidence="8"/>
<accession>A0A4Y9ELI6</accession>
<gene>
    <name evidence="8" type="primary">panC</name>
    <name evidence="9" type="ORF">EUV02_06930</name>
</gene>
<feature type="binding site" evidence="8">
    <location>
        <position position="76"/>
    </location>
    <ligand>
        <name>(R)-pantoate</name>
        <dbReference type="ChEBI" id="CHEBI:15980"/>
    </ligand>
</feature>
<evidence type="ECO:0000256" key="2">
    <source>
        <dbReference type="ARBA" id="ARBA00009256"/>
    </source>
</evidence>
<evidence type="ECO:0000256" key="6">
    <source>
        <dbReference type="ARBA" id="ARBA00022840"/>
    </source>
</evidence>
<evidence type="ECO:0000313" key="10">
    <source>
        <dbReference type="Proteomes" id="UP000297737"/>
    </source>
</evidence>
<feature type="binding site" evidence="8">
    <location>
        <position position="191"/>
    </location>
    <ligand>
        <name>ATP</name>
        <dbReference type="ChEBI" id="CHEBI:30616"/>
    </ligand>
</feature>
<dbReference type="InterPro" id="IPR014729">
    <property type="entry name" value="Rossmann-like_a/b/a_fold"/>
</dbReference>
<dbReference type="Gene3D" id="3.40.50.620">
    <property type="entry name" value="HUPs"/>
    <property type="match status" value="1"/>
</dbReference>
<keyword evidence="8" id="KW-0963">Cytoplasm</keyword>
<dbReference type="CDD" id="cd00560">
    <property type="entry name" value="PanC"/>
    <property type="match status" value="1"/>
</dbReference>
<protein>
    <recommendedName>
        <fullName evidence="8">Pantothenate synthetase</fullName>
        <shortName evidence="8">PS</shortName>
        <ecNumber evidence="8">6.3.2.1</ecNumber>
    </recommendedName>
    <alternativeName>
        <fullName evidence="8">Pantoate--beta-alanine ligase</fullName>
    </alternativeName>
    <alternativeName>
        <fullName evidence="8">Pantoate-activating enzyme</fullName>
    </alternativeName>
</protein>
<dbReference type="EMBL" id="SIHO01000002">
    <property type="protein sequence ID" value="TFU02936.1"/>
    <property type="molecule type" value="Genomic_DNA"/>
</dbReference>
<keyword evidence="10" id="KW-1185">Reference proteome</keyword>
<evidence type="ECO:0000256" key="7">
    <source>
        <dbReference type="ARBA" id="ARBA00048258"/>
    </source>
</evidence>
<dbReference type="PANTHER" id="PTHR21299">
    <property type="entry name" value="CYTIDYLATE KINASE/PANTOATE-BETA-ALANINE LIGASE"/>
    <property type="match status" value="1"/>
</dbReference>
<organism evidence="9 10">
    <name type="scientific">Glacieibacterium arshaanense</name>
    <dbReference type="NCBI Taxonomy" id="2511025"/>
    <lineage>
        <taxon>Bacteria</taxon>
        <taxon>Pseudomonadati</taxon>
        <taxon>Pseudomonadota</taxon>
        <taxon>Alphaproteobacteria</taxon>
        <taxon>Sphingomonadales</taxon>
        <taxon>Sphingosinicellaceae</taxon>
        <taxon>Glacieibacterium</taxon>
    </lineage>
</organism>
<proteinExistence type="inferred from homology"/>
<dbReference type="InterPro" id="IPR042176">
    <property type="entry name" value="Pantoate_ligase_C"/>
</dbReference>
<sequence>MCAKAGVAEKHLSQSLPIVRSVSELRARVAGWRSAHRRIALVPTMGALHAGHLALVTAARERADRVVASIFVNPRQFGPAEDLDRYPRDEAGDVAKLASVGCDLVYAPTVEVMYPPGFGTRVLIDRLGDGLCGAVRPGHFDGVGIVVTKLLTQAQPDLALFGEKDWQQLAIIRRLVADLDLPVEVDGVPIVRDADGLALSSRNLYLSPEDRQRALALPQALGRAVAAITAGAPVAATLVDARAALSAGGFGKIDYVELVDAASLEPLDRLDPGAPPARLCAAAIIGATRLIDNFAVVRPA</sequence>
<feature type="binding site" evidence="8">
    <location>
        <position position="168"/>
    </location>
    <ligand>
        <name>(R)-pantoate</name>
        <dbReference type="ChEBI" id="CHEBI:15980"/>
    </ligand>
</feature>
<dbReference type="Pfam" id="PF02569">
    <property type="entry name" value="Pantoate_ligase"/>
    <property type="match status" value="1"/>
</dbReference>
<dbReference type="InterPro" id="IPR003721">
    <property type="entry name" value="Pantoate_ligase"/>
</dbReference>
<dbReference type="RefSeq" id="WP_135245528.1">
    <property type="nucleotide sequence ID" value="NZ_SIHO01000002.1"/>
</dbReference>
<name>A0A4Y9ELI6_9SPHN</name>
<dbReference type="NCBIfam" id="TIGR00018">
    <property type="entry name" value="panC"/>
    <property type="match status" value="1"/>
</dbReference>
<comment type="catalytic activity">
    <reaction evidence="7 8">
        <text>(R)-pantoate + beta-alanine + ATP = (R)-pantothenate + AMP + diphosphate + H(+)</text>
        <dbReference type="Rhea" id="RHEA:10912"/>
        <dbReference type="ChEBI" id="CHEBI:15378"/>
        <dbReference type="ChEBI" id="CHEBI:15980"/>
        <dbReference type="ChEBI" id="CHEBI:29032"/>
        <dbReference type="ChEBI" id="CHEBI:30616"/>
        <dbReference type="ChEBI" id="CHEBI:33019"/>
        <dbReference type="ChEBI" id="CHEBI:57966"/>
        <dbReference type="ChEBI" id="CHEBI:456215"/>
        <dbReference type="EC" id="6.3.2.1"/>
    </reaction>
</comment>
<reference evidence="9 10" key="1">
    <citation type="submission" date="2019-02" db="EMBL/GenBank/DDBJ databases">
        <title>Polymorphobacter sp. isolated from the lake at the Tibet of China.</title>
        <authorList>
            <person name="Li A."/>
        </authorList>
    </citation>
    <scope>NUCLEOTIDE SEQUENCE [LARGE SCALE GENOMIC DNA]</scope>
    <source>
        <strain evidence="9 10">DJ1R-1</strain>
    </source>
</reference>
<dbReference type="UniPathway" id="UPA00028">
    <property type="reaction ID" value="UER00005"/>
</dbReference>
<keyword evidence="3 8" id="KW-0436">Ligase</keyword>
<evidence type="ECO:0000313" key="9">
    <source>
        <dbReference type="EMBL" id="TFU02936.1"/>
    </source>
</evidence>
<keyword evidence="5 8" id="KW-0547">Nucleotide-binding</keyword>
<dbReference type="AlphaFoldDB" id="A0A4Y9ELI6"/>
<feature type="active site" description="Proton donor" evidence="8">
    <location>
        <position position="52"/>
    </location>
</feature>
<comment type="function">
    <text evidence="8">Catalyzes the condensation of pantoate with beta-alanine in an ATP-dependent reaction via a pantoyl-adenylate intermediate.</text>
</comment>
<comment type="subcellular location">
    <subcellularLocation>
        <location evidence="8">Cytoplasm</location>
    </subcellularLocation>
</comment>
<comment type="pathway">
    <text evidence="1 8">Cofactor biosynthesis; (R)-pantothenate biosynthesis; (R)-pantothenate from (R)-pantoate and beta-alanine: step 1/1.</text>
</comment>
<comment type="subunit">
    <text evidence="8">Homodimer.</text>
</comment>
<feature type="binding site" evidence="8">
    <location>
        <begin position="162"/>
        <end position="165"/>
    </location>
    <ligand>
        <name>ATP</name>
        <dbReference type="ChEBI" id="CHEBI:30616"/>
    </ligand>
</feature>
<evidence type="ECO:0000256" key="1">
    <source>
        <dbReference type="ARBA" id="ARBA00004990"/>
    </source>
</evidence>
<dbReference type="HAMAP" id="MF_00158">
    <property type="entry name" value="PanC"/>
    <property type="match status" value="1"/>
</dbReference>
<evidence type="ECO:0000256" key="8">
    <source>
        <dbReference type="HAMAP-Rule" id="MF_00158"/>
    </source>
</evidence>
<comment type="similarity">
    <text evidence="2 8">Belongs to the pantothenate synthetase family.</text>
</comment>
<evidence type="ECO:0000256" key="5">
    <source>
        <dbReference type="ARBA" id="ARBA00022741"/>
    </source>
</evidence>
<keyword evidence="6 8" id="KW-0067">ATP-binding</keyword>
<comment type="miscellaneous">
    <text evidence="8">The reaction proceeds by a bi uni uni bi ping pong mechanism.</text>
</comment>
<dbReference type="GO" id="GO:0005829">
    <property type="term" value="C:cytosol"/>
    <property type="evidence" value="ECO:0007669"/>
    <property type="project" value="TreeGrafter"/>
</dbReference>
<keyword evidence="4 8" id="KW-0566">Pantothenate biosynthesis</keyword>
<feature type="binding site" evidence="8">
    <location>
        <begin position="199"/>
        <end position="202"/>
    </location>
    <ligand>
        <name>ATP</name>
        <dbReference type="ChEBI" id="CHEBI:30616"/>
    </ligand>
</feature>
<feature type="binding site" evidence="8">
    <location>
        <position position="76"/>
    </location>
    <ligand>
        <name>beta-alanine</name>
        <dbReference type="ChEBI" id="CHEBI:57966"/>
    </ligand>
</feature>
<feature type="binding site" evidence="8">
    <location>
        <begin position="45"/>
        <end position="52"/>
    </location>
    <ligand>
        <name>ATP</name>
        <dbReference type="ChEBI" id="CHEBI:30616"/>
    </ligand>
</feature>
<dbReference type="GO" id="GO:0004592">
    <property type="term" value="F:pantoate-beta-alanine ligase activity"/>
    <property type="evidence" value="ECO:0007669"/>
    <property type="project" value="UniProtKB-UniRule"/>
</dbReference>
<dbReference type="GO" id="GO:0015940">
    <property type="term" value="P:pantothenate biosynthetic process"/>
    <property type="evidence" value="ECO:0007669"/>
    <property type="project" value="UniProtKB-UniRule"/>
</dbReference>
<dbReference type="Gene3D" id="3.30.1300.10">
    <property type="entry name" value="Pantoate-beta-alanine ligase, C-terminal domain"/>
    <property type="match status" value="1"/>
</dbReference>
<evidence type="ECO:0000256" key="3">
    <source>
        <dbReference type="ARBA" id="ARBA00022598"/>
    </source>
</evidence>
<dbReference type="SUPFAM" id="SSF52374">
    <property type="entry name" value="Nucleotidylyl transferase"/>
    <property type="match status" value="1"/>
</dbReference>
<comment type="caution">
    <text evidence="9">The sequence shown here is derived from an EMBL/GenBank/DDBJ whole genome shotgun (WGS) entry which is preliminary data.</text>
</comment>
<evidence type="ECO:0000256" key="4">
    <source>
        <dbReference type="ARBA" id="ARBA00022655"/>
    </source>
</evidence>
<dbReference type="PANTHER" id="PTHR21299:SF1">
    <property type="entry name" value="PANTOATE--BETA-ALANINE LIGASE"/>
    <property type="match status" value="1"/>
</dbReference>